<feature type="chain" id="PRO_5001868263" evidence="1">
    <location>
        <begin position="20"/>
        <end position="139"/>
    </location>
</feature>
<sequence length="139" mass="14378">MKWLSVLLIVACVVSPTFANMCALDDDAARVQLTCIGDLANPMFRARLDNVVALSGCADSLCFLRKLCATGDLNAALNTYFTPNEVVQLRNLAATCNPAPAAAAVPVRPRAQPKPPAGVGVGGFQRAPGAGVGPGVWQG</sequence>
<dbReference type="AlphaFoldDB" id="A0A090X937"/>
<evidence type="ECO:0000313" key="2">
    <source>
        <dbReference type="EMBL" id="JAC93111.1"/>
    </source>
</evidence>
<reference evidence="2" key="1">
    <citation type="journal article" date="2015" name="PLoS Negl. Trop. Dis.">
        <title>Deep Sequencing Analysis of the Ixodes ricinus Haemocytome.</title>
        <authorList>
            <person name="Kotsyfakis M."/>
            <person name="Kopacek P."/>
            <person name="Franta Z."/>
            <person name="Pedra J.H."/>
            <person name="Ribeiro J.M."/>
        </authorList>
    </citation>
    <scope>NUCLEOTIDE SEQUENCE</scope>
</reference>
<feature type="signal peptide" evidence="1">
    <location>
        <begin position="1"/>
        <end position="19"/>
    </location>
</feature>
<name>A0A090X937_IXORI</name>
<dbReference type="Gene3D" id="1.10.150.440">
    <property type="match status" value="1"/>
</dbReference>
<proteinExistence type="evidence at transcript level"/>
<protein>
    <submittedName>
        <fullName evidence="2">Putative microplusin preprotein</fullName>
    </submittedName>
</protein>
<dbReference type="EMBL" id="GBIH01001599">
    <property type="protein sequence ID" value="JAC93111.1"/>
    <property type="molecule type" value="mRNA"/>
</dbReference>
<accession>A0A090X937</accession>
<evidence type="ECO:0000256" key="1">
    <source>
        <dbReference type="SAM" id="SignalP"/>
    </source>
</evidence>
<keyword evidence="1" id="KW-0732">Signal</keyword>
<organism evidence="2">
    <name type="scientific">Ixodes ricinus</name>
    <name type="common">Common tick</name>
    <name type="synonym">Acarus ricinus</name>
    <dbReference type="NCBI Taxonomy" id="34613"/>
    <lineage>
        <taxon>Eukaryota</taxon>
        <taxon>Metazoa</taxon>
        <taxon>Ecdysozoa</taxon>
        <taxon>Arthropoda</taxon>
        <taxon>Chelicerata</taxon>
        <taxon>Arachnida</taxon>
        <taxon>Acari</taxon>
        <taxon>Parasitiformes</taxon>
        <taxon>Ixodida</taxon>
        <taxon>Ixodoidea</taxon>
        <taxon>Ixodidae</taxon>
        <taxon>Ixodinae</taxon>
        <taxon>Ixodes</taxon>
    </lineage>
</organism>